<accession>A0A3L6EWU8</accession>
<dbReference type="AlphaFoldDB" id="A0A3L6EWU8"/>
<evidence type="ECO:0000313" key="3">
    <source>
        <dbReference type="Proteomes" id="UP000251960"/>
    </source>
</evidence>
<name>A0A3L6EWU8_MAIZE</name>
<gene>
    <name evidence="2" type="ORF">Zm00014a_040370</name>
</gene>
<reference evidence="2 3" key="1">
    <citation type="journal article" date="2018" name="Nat. Genet.">
        <title>Extensive intraspecific gene order and gene structural variations between Mo17 and other maize genomes.</title>
        <authorList>
            <person name="Sun S."/>
            <person name="Zhou Y."/>
            <person name="Chen J."/>
            <person name="Shi J."/>
            <person name="Zhao H."/>
            <person name="Zhao H."/>
            <person name="Song W."/>
            <person name="Zhang M."/>
            <person name="Cui Y."/>
            <person name="Dong X."/>
            <person name="Liu H."/>
            <person name="Ma X."/>
            <person name="Jiao Y."/>
            <person name="Wang B."/>
            <person name="Wei X."/>
            <person name="Stein J.C."/>
            <person name="Glaubitz J.C."/>
            <person name="Lu F."/>
            <person name="Yu G."/>
            <person name="Liang C."/>
            <person name="Fengler K."/>
            <person name="Li B."/>
            <person name="Rafalski A."/>
            <person name="Schnable P.S."/>
            <person name="Ware D.H."/>
            <person name="Buckler E.S."/>
            <person name="Lai J."/>
        </authorList>
    </citation>
    <scope>NUCLEOTIDE SEQUENCE [LARGE SCALE GENOMIC DNA]</scope>
    <source>
        <strain evidence="3">cv. Missouri 17</strain>
        <tissue evidence="2">Seedling</tissue>
    </source>
</reference>
<evidence type="ECO:0000313" key="2">
    <source>
        <dbReference type="EMBL" id="PWZ25532.1"/>
    </source>
</evidence>
<protein>
    <submittedName>
        <fullName evidence="2">Uncharacterized protein</fullName>
    </submittedName>
</protein>
<comment type="caution">
    <text evidence="2">The sequence shown here is derived from an EMBL/GenBank/DDBJ whole genome shotgun (WGS) entry which is preliminary data.</text>
</comment>
<dbReference type="EMBL" id="NCVQ01000005">
    <property type="protein sequence ID" value="PWZ25532.1"/>
    <property type="molecule type" value="Genomic_DNA"/>
</dbReference>
<dbReference type="Proteomes" id="UP000251960">
    <property type="component" value="Chromosome 4"/>
</dbReference>
<sequence length="78" mass="9086">MGSRQRELREQRGIGGRLQRWELGWTQLPWEMAAMARSLGDGRAAMGERQRVSRSEHRRCREGSHARVRELQREAAAE</sequence>
<proteinExistence type="predicted"/>
<evidence type="ECO:0000256" key="1">
    <source>
        <dbReference type="SAM" id="MobiDB-lite"/>
    </source>
</evidence>
<feature type="compositionally biased region" description="Basic and acidic residues" evidence="1">
    <location>
        <begin position="46"/>
        <end position="78"/>
    </location>
</feature>
<feature type="region of interest" description="Disordered" evidence="1">
    <location>
        <begin position="43"/>
        <end position="78"/>
    </location>
</feature>
<organism evidence="2 3">
    <name type="scientific">Zea mays</name>
    <name type="common">Maize</name>
    <dbReference type="NCBI Taxonomy" id="4577"/>
    <lineage>
        <taxon>Eukaryota</taxon>
        <taxon>Viridiplantae</taxon>
        <taxon>Streptophyta</taxon>
        <taxon>Embryophyta</taxon>
        <taxon>Tracheophyta</taxon>
        <taxon>Spermatophyta</taxon>
        <taxon>Magnoliopsida</taxon>
        <taxon>Liliopsida</taxon>
        <taxon>Poales</taxon>
        <taxon>Poaceae</taxon>
        <taxon>PACMAD clade</taxon>
        <taxon>Panicoideae</taxon>
        <taxon>Andropogonodae</taxon>
        <taxon>Andropogoneae</taxon>
        <taxon>Tripsacinae</taxon>
        <taxon>Zea</taxon>
    </lineage>
</organism>